<dbReference type="EMBL" id="CP011112">
    <property type="protein sequence ID" value="AKU16430.1"/>
    <property type="molecule type" value="Genomic_DNA"/>
</dbReference>
<proteinExistence type="predicted"/>
<dbReference type="STRING" id="571913.VV02_12070"/>
<evidence type="ECO:0000313" key="2">
    <source>
        <dbReference type="Proteomes" id="UP000066480"/>
    </source>
</evidence>
<evidence type="ECO:0008006" key="3">
    <source>
        <dbReference type="Google" id="ProtNLM"/>
    </source>
</evidence>
<dbReference type="AlphaFoldDB" id="A0A0K1JIM2"/>
<gene>
    <name evidence="1" type="ORF">VV02_12070</name>
</gene>
<reference evidence="1 2" key="1">
    <citation type="submission" date="2015-03" db="EMBL/GenBank/DDBJ databases">
        <title>Luteipulveratus halotolerans sp. nov., a novel actinobacterium (Dermacoccaceae) from Sarawak, Malaysia.</title>
        <authorList>
            <person name="Juboi H."/>
            <person name="Basik A."/>
            <person name="Shamsul S.S."/>
            <person name="Arnold P."/>
            <person name="Schmitt E.K."/>
            <person name="Sanglier J.-J."/>
            <person name="Yeo T."/>
        </authorList>
    </citation>
    <scope>NUCLEOTIDE SEQUENCE [LARGE SCALE GENOMIC DNA]</scope>
    <source>
        <strain evidence="1 2">MN07-A0370</strain>
    </source>
</reference>
<accession>A0A0K1JIM2</accession>
<dbReference type="Proteomes" id="UP000066480">
    <property type="component" value="Chromosome"/>
</dbReference>
<sequence length="558" mass="60414">MGHTPSAEDDASMPASSHLPAHVSTWLRTIALGGGDHSPVDDPEAVRSRAAEVVAASRCLQAWAESVEVKAVSLLLEGVETDMSLDLGQQESRSTRRTRLGLARTAAATELQLLSGLPLTQCRERIGFAGAVGDRTEGLQRRMAEGELSWWRASILFKETRHLPSPVASKVIDRVLRPVAGDDRTPLSHQTFRRRLSRQITLAESASEVAARRRKEAVDQRDVRTSPGAHGVAQLEITASAERTYAAQQRVTALARTARAAGDPRTLAQLRSDIATDLLVHGQVAGDAVLGKAPQAHVHVIAHLASLMATNHGAVSVRPPKPSSGRVVAVSPAIGQGIGEVPGHGFLTADQVRELAFAEGSIWRRLVTDPLTGAVIDAASTYRPTAAMRQHVQARDQRCRAPGCEHPAMECDIDHNVSWRPDTESPGQGATHVTNLRALHRAHHIAKTRRWWTSQQHDDGAVTWSTLSGQQITTRPADHHEVADLEAIECSRMEAALDALLEHDQDIPPVTPVMAAILQRRHASPEARQSLSAPTMFEPRPLIVEVTHEPGPPDPPPF</sequence>
<name>A0A0K1JIM2_9MICO</name>
<evidence type="ECO:0000313" key="1">
    <source>
        <dbReference type="EMBL" id="AKU16430.1"/>
    </source>
</evidence>
<dbReference type="KEGG" id="lmoi:VV02_12070"/>
<dbReference type="InterPro" id="IPR003615">
    <property type="entry name" value="HNH_nuc"/>
</dbReference>
<protein>
    <recommendedName>
        <fullName evidence="3">DUF222 domain-containing protein</fullName>
    </recommendedName>
</protein>
<organism evidence="1 2">
    <name type="scientific">Luteipulveratus mongoliensis</name>
    <dbReference type="NCBI Taxonomy" id="571913"/>
    <lineage>
        <taxon>Bacteria</taxon>
        <taxon>Bacillati</taxon>
        <taxon>Actinomycetota</taxon>
        <taxon>Actinomycetes</taxon>
        <taxon>Micrococcales</taxon>
        <taxon>Dermacoccaceae</taxon>
        <taxon>Luteipulveratus</taxon>
    </lineage>
</organism>
<keyword evidence="2" id="KW-1185">Reference proteome</keyword>
<dbReference type="PATRIC" id="fig|571913.6.peg.2460"/>
<dbReference type="CDD" id="cd00085">
    <property type="entry name" value="HNHc"/>
    <property type="match status" value="1"/>
</dbReference>